<gene>
    <name evidence="2" type="ORF">J2781_002777</name>
</gene>
<evidence type="ECO:0000313" key="3">
    <source>
        <dbReference type="Proteomes" id="UP001184853"/>
    </source>
</evidence>
<feature type="transmembrane region" description="Helical" evidence="1">
    <location>
        <begin position="7"/>
        <end position="28"/>
    </location>
</feature>
<dbReference type="EMBL" id="JAVDQS010000007">
    <property type="protein sequence ID" value="MDR6405843.1"/>
    <property type="molecule type" value="Genomic_DNA"/>
</dbReference>
<keyword evidence="1" id="KW-0472">Membrane</keyword>
<keyword evidence="1" id="KW-0812">Transmembrane</keyword>
<keyword evidence="1" id="KW-1133">Transmembrane helix</keyword>
<comment type="caution">
    <text evidence="2">The sequence shown here is derived from an EMBL/GenBank/DDBJ whole genome shotgun (WGS) entry which is preliminary data.</text>
</comment>
<evidence type="ECO:0000256" key="1">
    <source>
        <dbReference type="SAM" id="Phobius"/>
    </source>
</evidence>
<feature type="transmembrane region" description="Helical" evidence="1">
    <location>
        <begin position="48"/>
        <end position="69"/>
    </location>
</feature>
<name>A0ABU1LGJ3_9FLAO</name>
<proteinExistence type="predicted"/>
<keyword evidence="3" id="KW-1185">Reference proteome</keyword>
<sequence length="79" mass="9233">MKKFIIYLISILISIELFVLMSKAWSYIMLNLASNEKEVSIKTISICSAWMIVFIGLSIISIYFFIKFIKNLYNLIKKS</sequence>
<evidence type="ECO:0000313" key="2">
    <source>
        <dbReference type="EMBL" id="MDR6405843.1"/>
    </source>
</evidence>
<protein>
    <submittedName>
        <fullName evidence="2">Uncharacterized protein</fullName>
    </submittedName>
</protein>
<organism evidence="2 3">
    <name type="scientific">Chryseobacterium geocarposphaerae</name>
    <dbReference type="NCBI Taxonomy" id="1416776"/>
    <lineage>
        <taxon>Bacteria</taxon>
        <taxon>Pseudomonadati</taxon>
        <taxon>Bacteroidota</taxon>
        <taxon>Flavobacteriia</taxon>
        <taxon>Flavobacteriales</taxon>
        <taxon>Weeksellaceae</taxon>
        <taxon>Chryseobacterium group</taxon>
        <taxon>Chryseobacterium</taxon>
    </lineage>
</organism>
<dbReference type="Proteomes" id="UP001184853">
    <property type="component" value="Unassembled WGS sequence"/>
</dbReference>
<accession>A0ABU1LGJ3</accession>
<reference evidence="2 3" key="1">
    <citation type="submission" date="2023-07" db="EMBL/GenBank/DDBJ databases">
        <title>Sorghum-associated microbial communities from plants grown in Nebraska, USA.</title>
        <authorList>
            <person name="Schachtman D."/>
        </authorList>
    </citation>
    <scope>NUCLEOTIDE SEQUENCE [LARGE SCALE GENOMIC DNA]</scope>
    <source>
        <strain evidence="2 3">DS1709</strain>
    </source>
</reference>